<organism evidence="1 2">
    <name type="scientific">Dreissena polymorpha</name>
    <name type="common">Zebra mussel</name>
    <name type="synonym">Mytilus polymorpha</name>
    <dbReference type="NCBI Taxonomy" id="45954"/>
    <lineage>
        <taxon>Eukaryota</taxon>
        <taxon>Metazoa</taxon>
        <taxon>Spiralia</taxon>
        <taxon>Lophotrochozoa</taxon>
        <taxon>Mollusca</taxon>
        <taxon>Bivalvia</taxon>
        <taxon>Autobranchia</taxon>
        <taxon>Heteroconchia</taxon>
        <taxon>Euheterodonta</taxon>
        <taxon>Imparidentia</taxon>
        <taxon>Neoheterodontei</taxon>
        <taxon>Myida</taxon>
        <taxon>Dreissenoidea</taxon>
        <taxon>Dreissenidae</taxon>
        <taxon>Dreissena</taxon>
    </lineage>
</organism>
<dbReference type="EMBL" id="JAIWYP010000007">
    <property type="protein sequence ID" value="KAH3801729.1"/>
    <property type="molecule type" value="Genomic_DNA"/>
</dbReference>
<reference evidence="1" key="1">
    <citation type="journal article" date="2019" name="bioRxiv">
        <title>The Genome of the Zebra Mussel, Dreissena polymorpha: A Resource for Invasive Species Research.</title>
        <authorList>
            <person name="McCartney M.A."/>
            <person name="Auch B."/>
            <person name="Kono T."/>
            <person name="Mallez S."/>
            <person name="Zhang Y."/>
            <person name="Obille A."/>
            <person name="Becker A."/>
            <person name="Abrahante J.E."/>
            <person name="Garbe J."/>
            <person name="Badalamenti J.P."/>
            <person name="Herman A."/>
            <person name="Mangelson H."/>
            <person name="Liachko I."/>
            <person name="Sullivan S."/>
            <person name="Sone E.D."/>
            <person name="Koren S."/>
            <person name="Silverstein K.A.T."/>
            <person name="Beckman K.B."/>
            <person name="Gohl D.M."/>
        </authorList>
    </citation>
    <scope>NUCLEOTIDE SEQUENCE</scope>
    <source>
        <strain evidence="1">Duluth1</strain>
        <tissue evidence="1">Whole animal</tissue>
    </source>
</reference>
<keyword evidence="2" id="KW-1185">Reference proteome</keyword>
<dbReference type="AlphaFoldDB" id="A0A9D4FM56"/>
<reference evidence="1" key="2">
    <citation type="submission" date="2020-11" db="EMBL/GenBank/DDBJ databases">
        <authorList>
            <person name="McCartney M.A."/>
            <person name="Auch B."/>
            <person name="Kono T."/>
            <person name="Mallez S."/>
            <person name="Becker A."/>
            <person name="Gohl D.M."/>
            <person name="Silverstein K.A.T."/>
            <person name="Koren S."/>
            <person name="Bechman K.B."/>
            <person name="Herman A."/>
            <person name="Abrahante J.E."/>
            <person name="Garbe J."/>
        </authorList>
    </citation>
    <scope>NUCLEOTIDE SEQUENCE</scope>
    <source>
        <strain evidence="1">Duluth1</strain>
        <tissue evidence="1">Whole animal</tissue>
    </source>
</reference>
<protein>
    <submittedName>
        <fullName evidence="1">Uncharacterized protein</fullName>
    </submittedName>
</protein>
<evidence type="ECO:0000313" key="1">
    <source>
        <dbReference type="EMBL" id="KAH3801729.1"/>
    </source>
</evidence>
<proteinExistence type="predicted"/>
<dbReference type="Proteomes" id="UP000828390">
    <property type="component" value="Unassembled WGS sequence"/>
</dbReference>
<name>A0A9D4FM56_DREPO</name>
<comment type="caution">
    <text evidence="1">The sequence shown here is derived from an EMBL/GenBank/DDBJ whole genome shotgun (WGS) entry which is preliminary data.</text>
</comment>
<gene>
    <name evidence="1" type="ORF">DPMN_155390</name>
</gene>
<evidence type="ECO:0000313" key="2">
    <source>
        <dbReference type="Proteomes" id="UP000828390"/>
    </source>
</evidence>
<accession>A0A9D4FM56</accession>
<sequence length="51" mass="5415">MIALISPALTKMGCYVILSLRDADVDIAKATVERSRRSTSTLVGEDTDGSS</sequence>